<proteinExistence type="predicted"/>
<keyword evidence="2" id="KW-1185">Reference proteome</keyword>
<accession>A0ABQ5JC20</accession>
<comment type="caution">
    <text evidence="1">The sequence shown here is derived from an EMBL/GenBank/DDBJ whole genome shotgun (WGS) entry which is preliminary data.</text>
</comment>
<protein>
    <submittedName>
        <fullName evidence="1">Uncharacterized protein</fullName>
    </submittedName>
</protein>
<evidence type="ECO:0000313" key="1">
    <source>
        <dbReference type="EMBL" id="GJU09033.1"/>
    </source>
</evidence>
<reference evidence="1" key="2">
    <citation type="submission" date="2022-01" db="EMBL/GenBank/DDBJ databases">
        <authorList>
            <person name="Yamashiro T."/>
            <person name="Shiraishi A."/>
            <person name="Satake H."/>
            <person name="Nakayama K."/>
        </authorList>
    </citation>
    <scope>NUCLEOTIDE SEQUENCE</scope>
</reference>
<reference evidence="1" key="1">
    <citation type="journal article" date="2022" name="Int. J. Mol. Sci.">
        <title>Draft Genome of Tanacetum Coccineum: Genomic Comparison of Closely Related Tanacetum-Family Plants.</title>
        <authorList>
            <person name="Yamashiro T."/>
            <person name="Shiraishi A."/>
            <person name="Nakayama K."/>
            <person name="Satake H."/>
        </authorList>
    </citation>
    <scope>NUCLEOTIDE SEQUENCE</scope>
</reference>
<dbReference type="EMBL" id="BQNB010021691">
    <property type="protein sequence ID" value="GJU09033.1"/>
    <property type="molecule type" value="Genomic_DNA"/>
</dbReference>
<evidence type="ECO:0000313" key="2">
    <source>
        <dbReference type="Proteomes" id="UP001151760"/>
    </source>
</evidence>
<sequence length="351" mass="39202">MHPNRGVISDIDVDVEISLVDETQRLDDDLIFNTTTDLGGEEVVLKLAETGVSAALDVEVSVSDPAVTIVSLLVTTDSVTIIAAELVSDAAKELTNNDMIMAEALAELKTSKPKVVTTVPILNSAIIVTTTKPKAKGITIQEPSVTQKTSVSFISSSEGKAIMIESEKPVKIKDLSAHDEQVAKDLHDKIHVELEEEDKRKEEASMTTLAELYDVVQAQIDADQELAARMTLEEHENYVRLVMQRFKTTTPEGIDLILWGDLKTMFEANAVDELWKNQEDWVLKSWNLYENCGVHILMLEDGTEFHMLAERKYPLTKETLKKMLVLRLTAESESEAAFDLLRFIQKQIDEM</sequence>
<organism evidence="1 2">
    <name type="scientific">Tanacetum coccineum</name>
    <dbReference type="NCBI Taxonomy" id="301880"/>
    <lineage>
        <taxon>Eukaryota</taxon>
        <taxon>Viridiplantae</taxon>
        <taxon>Streptophyta</taxon>
        <taxon>Embryophyta</taxon>
        <taxon>Tracheophyta</taxon>
        <taxon>Spermatophyta</taxon>
        <taxon>Magnoliopsida</taxon>
        <taxon>eudicotyledons</taxon>
        <taxon>Gunneridae</taxon>
        <taxon>Pentapetalae</taxon>
        <taxon>asterids</taxon>
        <taxon>campanulids</taxon>
        <taxon>Asterales</taxon>
        <taxon>Asteraceae</taxon>
        <taxon>Asteroideae</taxon>
        <taxon>Anthemideae</taxon>
        <taxon>Anthemidinae</taxon>
        <taxon>Tanacetum</taxon>
    </lineage>
</organism>
<name>A0ABQ5JC20_9ASTR</name>
<dbReference type="Proteomes" id="UP001151760">
    <property type="component" value="Unassembled WGS sequence"/>
</dbReference>
<gene>
    <name evidence="1" type="ORF">Tco_1125463</name>
</gene>